<reference evidence="3" key="1">
    <citation type="journal article" date="2019" name="Int. J. Syst. Evol. Microbiol.">
        <title>The Global Catalogue of Microorganisms (GCM) 10K type strain sequencing project: providing services to taxonomists for standard genome sequencing and annotation.</title>
        <authorList>
            <consortium name="The Broad Institute Genomics Platform"/>
            <consortium name="The Broad Institute Genome Sequencing Center for Infectious Disease"/>
            <person name="Wu L."/>
            <person name="Ma J."/>
        </authorList>
    </citation>
    <scope>NUCLEOTIDE SEQUENCE [LARGE SCALE GENOMIC DNA]</scope>
    <source>
        <strain evidence="3">KCTC 52924</strain>
    </source>
</reference>
<dbReference type="Gene3D" id="3.40.50.1820">
    <property type="entry name" value="alpha/beta hydrolase"/>
    <property type="match status" value="1"/>
</dbReference>
<sequence length="715" mass="80050">MEKNKLVLLVLCFFLVVEASWATFQEPIKIATVGNSITYGSKVVNREKNSYPAQLQELLGDSYEVRNFGVSGRTLLKKGDRPYWETEAYSNALEFEPDIVFIKLGTNDSKLQNRVYLEEYESDYTDLIASFKAVNDKVRIVILLPLPAFTSDTTNIWNPILKDEIIPKARSVAYKTASEVLDLYQLFIDQPELLPDNVHPSSLGATVIANRLYETVMFQESSTINIFESDDIKIKETENFYGYRQTNFEFNGIPSKVVEPKIIAAGRPWVLRARFWGHESQTDIALLERGFHIAYCDVANLFGGPEAVKRWDVFYELMTHAGLSKKVVLEGMSRGGLIVYNWAEKNPGKIAAVYADAPVLNGKSWPGGLENGKGSLSDWEAFKKVYALKSDRDIANFKGDPIYKIKSIAKGGYPMLHVCGAADEVVPIAENTKLFEEGIKAHGGAIEVIYKEGIGHHPHSLENPSPIVDFILRATNQKVNFAVIPAPSPEYRSAAGWIEGKDWWAQANDIDSLCQASKEIDLLLIGNSITQGWGGNRPNVTHAPGKEAAELYFKDLNWIGAGISGDRTQHVLYRIKNWNYEAANPKMIVLAIGVNNFGNNTASEIAAGIREAVKAIQEKFSPATKIMLFGPLPTGLDPTTDRREKYNKIHSLIKNLGDQRNVFYYNVVNEFSDDKGFLKTAYYSNDGIHLLPEGYKVLGEFIRNNSLHNNQIRKP</sequence>
<dbReference type="SUPFAM" id="SSF52266">
    <property type="entry name" value="SGNH hydrolase"/>
    <property type="match status" value="2"/>
</dbReference>
<proteinExistence type="predicted"/>
<dbReference type="EMBL" id="JBHUOK010000004">
    <property type="protein sequence ID" value="MFD2788722.1"/>
    <property type="molecule type" value="Genomic_DNA"/>
</dbReference>
<dbReference type="InterPro" id="IPR051532">
    <property type="entry name" value="Ester_Hydrolysis_Enzymes"/>
</dbReference>
<comment type="caution">
    <text evidence="2">The sequence shown here is derived from an EMBL/GenBank/DDBJ whole genome shotgun (WGS) entry which is preliminary data.</text>
</comment>
<dbReference type="InterPro" id="IPR036514">
    <property type="entry name" value="SGNH_hydro_sf"/>
</dbReference>
<organism evidence="2 3">
    <name type="scientific">Arenibacter antarcticus</name>
    <dbReference type="NCBI Taxonomy" id="2040469"/>
    <lineage>
        <taxon>Bacteria</taxon>
        <taxon>Pseudomonadati</taxon>
        <taxon>Bacteroidota</taxon>
        <taxon>Flavobacteriia</taxon>
        <taxon>Flavobacteriales</taxon>
        <taxon>Flavobacteriaceae</taxon>
        <taxon>Arenibacter</taxon>
    </lineage>
</organism>
<keyword evidence="3" id="KW-1185">Reference proteome</keyword>
<evidence type="ECO:0000259" key="1">
    <source>
        <dbReference type="Pfam" id="PF13472"/>
    </source>
</evidence>
<dbReference type="Proteomes" id="UP001597532">
    <property type="component" value="Unassembled WGS sequence"/>
</dbReference>
<dbReference type="InterPro" id="IPR029058">
    <property type="entry name" value="AB_hydrolase_fold"/>
</dbReference>
<protein>
    <submittedName>
        <fullName evidence="2">GDSL-type esterase/lipase family protein</fullName>
    </submittedName>
</protein>
<dbReference type="Pfam" id="PF13472">
    <property type="entry name" value="Lipase_GDSL_2"/>
    <property type="match status" value="2"/>
</dbReference>
<name>A0ABW5VCK5_9FLAO</name>
<evidence type="ECO:0000313" key="3">
    <source>
        <dbReference type="Proteomes" id="UP001597532"/>
    </source>
</evidence>
<accession>A0ABW5VCK5</accession>
<dbReference type="InterPro" id="IPR013830">
    <property type="entry name" value="SGNH_hydro"/>
</dbReference>
<dbReference type="RefSeq" id="WP_251806876.1">
    <property type="nucleotide sequence ID" value="NZ_CP166679.1"/>
</dbReference>
<dbReference type="PANTHER" id="PTHR30383">
    <property type="entry name" value="THIOESTERASE 1/PROTEASE 1/LYSOPHOSPHOLIPASE L1"/>
    <property type="match status" value="1"/>
</dbReference>
<feature type="domain" description="SGNH hydrolase-type esterase" evidence="1">
    <location>
        <begin position="524"/>
        <end position="697"/>
    </location>
</feature>
<evidence type="ECO:0000313" key="2">
    <source>
        <dbReference type="EMBL" id="MFD2788722.1"/>
    </source>
</evidence>
<dbReference type="SUPFAM" id="SSF53474">
    <property type="entry name" value="alpha/beta-Hydrolases"/>
    <property type="match status" value="1"/>
</dbReference>
<dbReference type="Gene3D" id="3.40.50.1110">
    <property type="entry name" value="SGNH hydrolase"/>
    <property type="match status" value="2"/>
</dbReference>
<feature type="domain" description="SGNH hydrolase-type esterase" evidence="1">
    <location>
        <begin position="33"/>
        <end position="205"/>
    </location>
</feature>
<gene>
    <name evidence="2" type="ORF">ACFS1K_02995</name>
</gene>